<dbReference type="SUPFAM" id="SSF75420">
    <property type="entry name" value="YhbC-like, N-terminal domain"/>
    <property type="match status" value="1"/>
</dbReference>
<dbReference type="EMBL" id="RKMH01000026">
    <property type="protein sequence ID" value="RPA56351.1"/>
    <property type="molecule type" value="Genomic_DNA"/>
</dbReference>
<dbReference type="GO" id="GO:0000028">
    <property type="term" value="P:ribosomal small subunit assembly"/>
    <property type="evidence" value="ECO:0007669"/>
    <property type="project" value="TreeGrafter"/>
</dbReference>
<dbReference type="InterPro" id="IPR035956">
    <property type="entry name" value="RimP_N_sf"/>
</dbReference>
<dbReference type="HAMAP" id="MF_01077">
    <property type="entry name" value="RimP"/>
    <property type="match status" value="1"/>
</dbReference>
<dbReference type="AlphaFoldDB" id="A0A3N4GBE7"/>
<comment type="caution">
    <text evidence="6">The sequence shown here is derived from an EMBL/GenBank/DDBJ whole genome shotgun (WGS) entry which is preliminary data.</text>
</comment>
<dbReference type="InterPro" id="IPR028989">
    <property type="entry name" value="RimP_N"/>
</dbReference>
<feature type="domain" description="Ribosome maturation factor RimP C-terminal" evidence="5">
    <location>
        <begin position="87"/>
        <end position="152"/>
    </location>
</feature>
<proteinExistence type="inferred from homology"/>
<evidence type="ECO:0000259" key="4">
    <source>
        <dbReference type="Pfam" id="PF02576"/>
    </source>
</evidence>
<accession>A0A3N4GBE7</accession>
<dbReference type="InterPro" id="IPR028998">
    <property type="entry name" value="RimP_C"/>
</dbReference>
<name>A0A3N4GBE7_9ACTN</name>
<keyword evidence="2 3" id="KW-0690">Ribosome biogenesis</keyword>
<evidence type="ECO:0000313" key="7">
    <source>
        <dbReference type="Proteomes" id="UP000267536"/>
    </source>
</evidence>
<reference evidence="6 7" key="1">
    <citation type="submission" date="2018-11" db="EMBL/GenBank/DDBJ databases">
        <title>Draft genome sequence of Gordonia sp. RS15-1S isolated from rice stems.</title>
        <authorList>
            <person name="Muangham S."/>
        </authorList>
    </citation>
    <scope>NUCLEOTIDE SEQUENCE [LARGE SCALE GENOMIC DNA]</scope>
    <source>
        <strain evidence="6 7">RS15-1S</strain>
    </source>
</reference>
<dbReference type="GO" id="GO:0006412">
    <property type="term" value="P:translation"/>
    <property type="evidence" value="ECO:0007669"/>
    <property type="project" value="TreeGrafter"/>
</dbReference>
<gene>
    <name evidence="3 6" type="primary">rimP</name>
    <name evidence="6" type="ORF">EF294_21185</name>
</gene>
<keyword evidence="1 3" id="KW-0963">Cytoplasm</keyword>
<protein>
    <recommendedName>
        <fullName evidence="3">Ribosome maturation factor RimP</fullName>
    </recommendedName>
</protein>
<keyword evidence="7" id="KW-1185">Reference proteome</keyword>
<dbReference type="GO" id="GO:0005829">
    <property type="term" value="C:cytosol"/>
    <property type="evidence" value="ECO:0007669"/>
    <property type="project" value="TreeGrafter"/>
</dbReference>
<feature type="domain" description="Ribosome maturation factor RimP N-terminal" evidence="4">
    <location>
        <begin position="11"/>
        <end position="84"/>
    </location>
</feature>
<evidence type="ECO:0000259" key="5">
    <source>
        <dbReference type="Pfam" id="PF17384"/>
    </source>
</evidence>
<dbReference type="CDD" id="cd01734">
    <property type="entry name" value="YlxS_C"/>
    <property type="match status" value="1"/>
</dbReference>
<evidence type="ECO:0000313" key="6">
    <source>
        <dbReference type="EMBL" id="RPA56351.1"/>
    </source>
</evidence>
<dbReference type="Proteomes" id="UP000267536">
    <property type="component" value="Unassembled WGS sequence"/>
</dbReference>
<dbReference type="NCBIfam" id="NF000930">
    <property type="entry name" value="PRK00092.2-2"/>
    <property type="match status" value="1"/>
</dbReference>
<evidence type="ECO:0000256" key="2">
    <source>
        <dbReference type="ARBA" id="ARBA00022517"/>
    </source>
</evidence>
<comment type="subcellular location">
    <subcellularLocation>
        <location evidence="3">Cytoplasm</location>
    </subcellularLocation>
</comment>
<organism evidence="6 7">
    <name type="scientific">Gordonia oryzae</name>
    <dbReference type="NCBI Taxonomy" id="2487349"/>
    <lineage>
        <taxon>Bacteria</taxon>
        <taxon>Bacillati</taxon>
        <taxon>Actinomycetota</taxon>
        <taxon>Actinomycetes</taxon>
        <taxon>Mycobacteriales</taxon>
        <taxon>Gordoniaceae</taxon>
        <taxon>Gordonia</taxon>
    </lineage>
</organism>
<dbReference type="PANTHER" id="PTHR33867:SF1">
    <property type="entry name" value="RIBOSOME MATURATION FACTOR RIMP"/>
    <property type="match status" value="1"/>
</dbReference>
<comment type="similarity">
    <text evidence="3">Belongs to the RimP family.</text>
</comment>
<evidence type="ECO:0000256" key="1">
    <source>
        <dbReference type="ARBA" id="ARBA00022490"/>
    </source>
</evidence>
<comment type="function">
    <text evidence="3">Required for maturation of 30S ribosomal subunits.</text>
</comment>
<sequence>MTIDRTRVRQLVGEFVTDRGLDLEDVIISTSADTDEIRVIVDSDAGTDLDLLGELSRDISDALDTHDDLSDAPYTLEVTSPGVDRPLTLPRHWRRARGRKVTIRGVDGALIAGRIGALGDETVAIVVNHRGRIAVESVRLDAVERAVVEVDFSRPSVAELTRCGLDDAEIARRRDPGTAEL</sequence>
<dbReference type="PANTHER" id="PTHR33867">
    <property type="entry name" value="RIBOSOME MATURATION FACTOR RIMP"/>
    <property type="match status" value="1"/>
</dbReference>
<dbReference type="Pfam" id="PF02576">
    <property type="entry name" value="RimP_N"/>
    <property type="match status" value="1"/>
</dbReference>
<dbReference type="Gene3D" id="3.30.300.70">
    <property type="entry name" value="RimP-like superfamily, N-terminal"/>
    <property type="match status" value="1"/>
</dbReference>
<dbReference type="Pfam" id="PF17384">
    <property type="entry name" value="DUF150_C"/>
    <property type="match status" value="1"/>
</dbReference>
<dbReference type="RefSeq" id="WP_123933084.1">
    <property type="nucleotide sequence ID" value="NZ_JBPSDP010000025.1"/>
</dbReference>
<dbReference type="OrthoDB" id="9805006at2"/>
<dbReference type="InterPro" id="IPR003728">
    <property type="entry name" value="Ribosome_maturation_RimP"/>
</dbReference>
<evidence type="ECO:0000256" key="3">
    <source>
        <dbReference type="HAMAP-Rule" id="MF_01077"/>
    </source>
</evidence>